<keyword evidence="2 6" id="KW-0288">FMN</keyword>
<dbReference type="GO" id="GO:0010181">
    <property type="term" value="F:FMN binding"/>
    <property type="evidence" value="ECO:0007669"/>
    <property type="project" value="UniProtKB-UniRule"/>
</dbReference>
<accession>A0A3M5PI08</accession>
<evidence type="ECO:0000256" key="2">
    <source>
        <dbReference type="ARBA" id="ARBA00022643"/>
    </source>
</evidence>
<evidence type="ECO:0000313" key="8">
    <source>
        <dbReference type="EMBL" id="RMT84272.1"/>
    </source>
</evidence>
<feature type="domain" description="Flavodoxin-like fold" evidence="7">
    <location>
        <begin position="3"/>
        <end position="194"/>
    </location>
</feature>
<evidence type="ECO:0000259" key="7">
    <source>
        <dbReference type="Pfam" id="PF02525"/>
    </source>
</evidence>
<dbReference type="InterPro" id="IPR023048">
    <property type="entry name" value="NADH:quinone_OxRdtase_FMN_depd"/>
</dbReference>
<evidence type="ECO:0000256" key="1">
    <source>
        <dbReference type="ARBA" id="ARBA00022630"/>
    </source>
</evidence>
<feature type="binding site" evidence="6">
    <location>
        <position position="10"/>
    </location>
    <ligand>
        <name>FMN</name>
        <dbReference type="ChEBI" id="CHEBI:58210"/>
    </ligand>
</feature>
<comment type="function">
    <text evidence="6">Quinone reductase that provides resistance to thiol-specific stress caused by electrophilic quinones.</text>
</comment>
<gene>
    <name evidence="6" type="primary">azoR</name>
    <name evidence="8" type="ORF">ALP40_02135</name>
</gene>
<dbReference type="EC" id="1.7.1.17" evidence="6"/>
<dbReference type="Proteomes" id="UP000273854">
    <property type="component" value="Unassembled WGS sequence"/>
</dbReference>
<dbReference type="Pfam" id="PF02525">
    <property type="entry name" value="Flavodoxin_2"/>
    <property type="match status" value="1"/>
</dbReference>
<dbReference type="EMBL" id="RBTP01000012">
    <property type="protein sequence ID" value="RMT84272.1"/>
    <property type="molecule type" value="Genomic_DNA"/>
</dbReference>
<dbReference type="GO" id="GO:0016652">
    <property type="term" value="F:oxidoreductase activity, acting on NAD(P)H as acceptor"/>
    <property type="evidence" value="ECO:0007669"/>
    <property type="project" value="UniProtKB-UniRule"/>
</dbReference>
<comment type="caution">
    <text evidence="8">The sequence shown here is derived from an EMBL/GenBank/DDBJ whole genome shotgun (WGS) entry which is preliminary data.</text>
</comment>
<dbReference type="AlphaFoldDB" id="A0A3M5PI08"/>
<dbReference type="InterPro" id="IPR050104">
    <property type="entry name" value="FMN-dep_NADH:Q_OxRdtase_AzoR1"/>
</dbReference>
<dbReference type="GO" id="GO:0009055">
    <property type="term" value="F:electron transfer activity"/>
    <property type="evidence" value="ECO:0007669"/>
    <property type="project" value="UniProtKB-UniRule"/>
</dbReference>
<protein>
    <recommendedName>
        <fullName evidence="6">FMN dependent NADH:quinone oxidoreductase</fullName>
        <ecNumber evidence="6">1.6.5.-</ecNumber>
    </recommendedName>
    <alternativeName>
        <fullName evidence="6">Azo-dye reductase</fullName>
    </alternativeName>
    <alternativeName>
        <fullName evidence="6">FMN-dependent NADH-azo compound oxidoreductase</fullName>
    </alternativeName>
    <alternativeName>
        <fullName evidence="6">FMN-dependent NADH-azoreductase</fullName>
        <ecNumber evidence="6">1.7.1.17</ecNumber>
    </alternativeName>
</protein>
<name>A0A3M5PI08_PSEVI</name>
<proteinExistence type="inferred from homology"/>
<evidence type="ECO:0000256" key="5">
    <source>
        <dbReference type="ARBA" id="ARBA00048542"/>
    </source>
</evidence>
<dbReference type="InterPro" id="IPR029039">
    <property type="entry name" value="Flavoprotein-like_sf"/>
</dbReference>
<comment type="subunit">
    <text evidence="6">Homodimer.</text>
</comment>
<keyword evidence="3 6" id="KW-0560">Oxidoreductase</keyword>
<keyword evidence="4 6" id="KW-0520">NAD</keyword>
<evidence type="ECO:0000256" key="3">
    <source>
        <dbReference type="ARBA" id="ARBA00023002"/>
    </source>
</evidence>
<dbReference type="InterPro" id="IPR003680">
    <property type="entry name" value="Flavodoxin_fold"/>
</dbReference>
<dbReference type="PANTHER" id="PTHR43741">
    <property type="entry name" value="FMN-DEPENDENT NADH-AZOREDUCTASE 1"/>
    <property type="match status" value="1"/>
</dbReference>
<evidence type="ECO:0000256" key="6">
    <source>
        <dbReference type="HAMAP-Rule" id="MF_01216"/>
    </source>
</evidence>
<comment type="caution">
    <text evidence="6">Lacks conserved residue(s) required for the propagation of feature annotation.</text>
</comment>
<dbReference type="HAMAP" id="MF_01216">
    <property type="entry name" value="Azoreductase_type1"/>
    <property type="match status" value="1"/>
</dbReference>
<dbReference type="SUPFAM" id="SSF52218">
    <property type="entry name" value="Flavoproteins"/>
    <property type="match status" value="1"/>
</dbReference>
<dbReference type="RefSeq" id="WP_122206670.1">
    <property type="nucleotide sequence ID" value="NZ_JAAMQQ010000001.1"/>
</dbReference>
<comment type="catalytic activity">
    <reaction evidence="6">
        <text>2 a quinone + NADH + H(+) = 2 a 1,4-benzosemiquinone + NAD(+)</text>
        <dbReference type="Rhea" id="RHEA:65952"/>
        <dbReference type="ChEBI" id="CHEBI:15378"/>
        <dbReference type="ChEBI" id="CHEBI:57540"/>
        <dbReference type="ChEBI" id="CHEBI:57945"/>
        <dbReference type="ChEBI" id="CHEBI:132124"/>
        <dbReference type="ChEBI" id="CHEBI:134225"/>
    </reaction>
</comment>
<organism evidence="8 9">
    <name type="scientific">Pseudomonas viridiflava</name>
    <name type="common">Phytomonas viridiflava</name>
    <dbReference type="NCBI Taxonomy" id="33069"/>
    <lineage>
        <taxon>Bacteria</taxon>
        <taxon>Pseudomonadati</taxon>
        <taxon>Pseudomonadota</taxon>
        <taxon>Gammaproteobacteria</taxon>
        <taxon>Pseudomonadales</taxon>
        <taxon>Pseudomonadaceae</taxon>
        <taxon>Pseudomonas</taxon>
    </lineage>
</organism>
<comment type="function">
    <text evidence="6">Also exhibits azoreductase activity. Catalyzes the reductive cleavage of the azo bond in aromatic azo compounds to the corresponding amines.</text>
</comment>
<dbReference type="PANTHER" id="PTHR43741:SF4">
    <property type="entry name" value="FMN-DEPENDENT NADH:QUINONE OXIDOREDUCTASE"/>
    <property type="match status" value="1"/>
</dbReference>
<dbReference type="OrthoDB" id="9787136at2"/>
<sequence length="206" mass="22436">MNNVLLVNASPQGFASHANGLAGELIDSLRARHPGITLTERDLSAQPLPALGVDYARALTTPTPFEDPVFDVSETLIRELEACDVLIIATPMHNFTVPAALKLWIDYVLRIQRTFSSGPEGKTGLLADRPVYVLVGSGGFHQGERARQPDFLTSYLRVVLNTLGLYDTGFIYLQGLVFGEEAVRSALEQARNRLALQPLFSTPACA</sequence>
<dbReference type="GO" id="GO:0016655">
    <property type="term" value="F:oxidoreductase activity, acting on NAD(P)H, quinone or similar compound as acceptor"/>
    <property type="evidence" value="ECO:0007669"/>
    <property type="project" value="InterPro"/>
</dbReference>
<evidence type="ECO:0000256" key="4">
    <source>
        <dbReference type="ARBA" id="ARBA00023027"/>
    </source>
</evidence>
<dbReference type="Gene3D" id="3.40.50.360">
    <property type="match status" value="1"/>
</dbReference>
<comment type="catalytic activity">
    <reaction evidence="5">
        <text>N,N-dimethyl-1,4-phenylenediamine + anthranilate + 2 NAD(+) = 2-(4-dimethylaminophenyl)diazenylbenzoate + 2 NADH + 2 H(+)</text>
        <dbReference type="Rhea" id="RHEA:55872"/>
        <dbReference type="ChEBI" id="CHEBI:15378"/>
        <dbReference type="ChEBI" id="CHEBI:15783"/>
        <dbReference type="ChEBI" id="CHEBI:16567"/>
        <dbReference type="ChEBI" id="CHEBI:57540"/>
        <dbReference type="ChEBI" id="CHEBI:57945"/>
        <dbReference type="ChEBI" id="CHEBI:71579"/>
        <dbReference type="EC" id="1.7.1.17"/>
    </reaction>
    <physiologicalReaction direction="right-to-left" evidence="5">
        <dbReference type="Rhea" id="RHEA:55874"/>
    </physiologicalReaction>
</comment>
<comment type="similarity">
    <text evidence="6">Belongs to the azoreductase type 1 family.</text>
</comment>
<keyword evidence="1 6" id="KW-0285">Flavoprotein</keyword>
<evidence type="ECO:0000313" key="9">
    <source>
        <dbReference type="Proteomes" id="UP000273854"/>
    </source>
</evidence>
<comment type="cofactor">
    <cofactor evidence="6">
        <name>FMN</name>
        <dbReference type="ChEBI" id="CHEBI:58210"/>
    </cofactor>
    <text evidence="6">Binds 1 FMN per subunit.</text>
</comment>
<reference evidence="8 9" key="1">
    <citation type="submission" date="2018-08" db="EMBL/GenBank/DDBJ databases">
        <title>Recombination of ecologically and evolutionarily significant loci maintains genetic cohesion in the Pseudomonas syringae species complex.</title>
        <authorList>
            <person name="Dillon M."/>
            <person name="Thakur S."/>
            <person name="Almeida R.N.D."/>
            <person name="Weir B.S."/>
            <person name="Guttman D.S."/>
        </authorList>
    </citation>
    <scope>NUCLEOTIDE SEQUENCE [LARGE SCALE GENOMIC DNA]</scope>
    <source>
        <strain evidence="8 9">ICMP 19473</strain>
    </source>
</reference>
<dbReference type="EC" id="1.6.5.-" evidence="6"/>